<evidence type="ECO:0000313" key="1">
    <source>
        <dbReference type="EMBL" id="QMW23393.1"/>
    </source>
</evidence>
<protein>
    <submittedName>
        <fullName evidence="1">Peptidoglycan endopeptidase</fullName>
    </submittedName>
</protein>
<dbReference type="AlphaFoldDB" id="A0A7G5IJ51"/>
<evidence type="ECO:0000313" key="2">
    <source>
        <dbReference type="Proteomes" id="UP000515292"/>
    </source>
</evidence>
<keyword evidence="2" id="KW-1185">Reference proteome</keyword>
<dbReference type="Proteomes" id="UP000515292">
    <property type="component" value="Chromosome"/>
</dbReference>
<proteinExistence type="predicted"/>
<dbReference type="RefSeq" id="WP_182297201.1">
    <property type="nucleotide sequence ID" value="NZ_CP059851.1"/>
</dbReference>
<dbReference type="KEGG" id="sand:H3309_02500"/>
<gene>
    <name evidence="1" type="ORF">H3309_02500</name>
</gene>
<dbReference type="InterPro" id="IPR038765">
    <property type="entry name" value="Papain-like_cys_pep_sf"/>
</dbReference>
<organism evidence="1 2">
    <name type="scientific">Sandaracinobacteroides saxicola</name>
    <dbReference type="NCBI Taxonomy" id="2759707"/>
    <lineage>
        <taxon>Bacteria</taxon>
        <taxon>Pseudomonadati</taxon>
        <taxon>Pseudomonadota</taxon>
        <taxon>Alphaproteobacteria</taxon>
        <taxon>Sphingomonadales</taxon>
        <taxon>Sphingosinicellaceae</taxon>
        <taxon>Sandaracinobacteroides</taxon>
    </lineage>
</organism>
<dbReference type="EMBL" id="CP059851">
    <property type="protein sequence ID" value="QMW23393.1"/>
    <property type="molecule type" value="Genomic_DNA"/>
</dbReference>
<dbReference type="Gene3D" id="3.90.1720.10">
    <property type="entry name" value="endopeptidase domain like (from Nostoc punctiforme)"/>
    <property type="match status" value="1"/>
</dbReference>
<accession>A0A7G5IJ51</accession>
<sequence>MRWCAMADDGRHARWAGIVAGARACVGARFRPQGRGPGDYDCVGVVLAAAEAAGIGLGAWDGYDWRHASAAMVRRGLRAAGLVMRDGAGVAGDVGWAAPGGSQHLVVRGEATVIEADATRRRVVERGLLPGDGACGWWRLPEGE</sequence>
<name>A0A7G5IJ51_9SPHN</name>
<reference evidence="1 2" key="1">
    <citation type="submission" date="2020-07" db="EMBL/GenBank/DDBJ databases">
        <title>Complete genome sequence for Sandaracinobacter sp. M6.</title>
        <authorList>
            <person name="Tang Y."/>
            <person name="Liu Q."/>
            <person name="Guo Z."/>
            <person name="Lei P."/>
            <person name="Huang B."/>
        </authorList>
    </citation>
    <scope>NUCLEOTIDE SEQUENCE [LARGE SCALE GENOMIC DNA]</scope>
    <source>
        <strain evidence="1 2">M6</strain>
    </source>
</reference>
<dbReference type="SUPFAM" id="SSF54001">
    <property type="entry name" value="Cysteine proteinases"/>
    <property type="match status" value="1"/>
</dbReference>